<feature type="active site" description="Charge relay system" evidence="2">
    <location>
        <position position="165"/>
    </location>
</feature>
<evidence type="ECO:0000256" key="1">
    <source>
        <dbReference type="PIRNR" id="PIRNR029681"/>
    </source>
</evidence>
<dbReference type="SUPFAM" id="SSF56925">
    <property type="entry name" value="OMPA-like"/>
    <property type="match status" value="1"/>
</dbReference>
<feature type="signal peptide" evidence="4">
    <location>
        <begin position="1"/>
        <end position="23"/>
    </location>
</feature>
<dbReference type="GO" id="GO:0050528">
    <property type="term" value="F:acyloxyacyl hydrolase activity"/>
    <property type="evidence" value="ECO:0007669"/>
    <property type="project" value="UniProtKB-EC"/>
</dbReference>
<evidence type="ECO:0000313" key="5">
    <source>
        <dbReference type="EMBL" id="SDS90257.1"/>
    </source>
</evidence>
<comment type="subunit">
    <text evidence="1">Homodimer.</text>
</comment>
<dbReference type="Proteomes" id="UP000243207">
    <property type="component" value="Chromosome I"/>
</dbReference>
<keyword evidence="1" id="KW-0472">Membrane</keyword>
<feature type="active site" description="Charge relay system" evidence="2">
    <location>
        <position position="153"/>
    </location>
</feature>
<comment type="subcellular location">
    <subcellularLocation>
        <location evidence="1">Cell outer membrane</location>
        <topology evidence="1">Multi-pass membrane protein</topology>
    </subcellularLocation>
</comment>
<keyword evidence="1" id="KW-0378">Hydrolase</keyword>
<dbReference type="RefSeq" id="WP_093395104.1">
    <property type="nucleotide sequence ID" value="NZ_LT629736.1"/>
</dbReference>
<proteinExistence type="inferred from homology"/>
<keyword evidence="4" id="KW-0732">Signal</keyword>
<dbReference type="EMBL" id="LT629736">
    <property type="protein sequence ID" value="SDS90257.1"/>
    <property type="molecule type" value="Genomic_DNA"/>
</dbReference>
<gene>
    <name evidence="5" type="ORF">SAMN05216421_2439</name>
</gene>
<dbReference type="OrthoDB" id="9797122at2"/>
<dbReference type="AlphaFoldDB" id="A0A1H1VZF9"/>
<feature type="active site" description="Charge relay system" evidence="2">
    <location>
        <position position="151"/>
    </location>
</feature>
<evidence type="ECO:0000256" key="3">
    <source>
        <dbReference type="PIRSR" id="PIRSR029681-2"/>
    </source>
</evidence>
<keyword evidence="6" id="KW-1185">Reference proteome</keyword>
<dbReference type="InterPro" id="IPR011250">
    <property type="entry name" value="OMP/PagP_B-barrel"/>
</dbReference>
<comment type="similarity">
    <text evidence="1">Belongs to the PagL family.</text>
</comment>
<evidence type="ECO:0000313" key="6">
    <source>
        <dbReference type="Proteomes" id="UP000243207"/>
    </source>
</evidence>
<name>A0A1H1VZF9_9GAMM</name>
<dbReference type="GO" id="GO:0009279">
    <property type="term" value="C:cell outer membrane"/>
    <property type="evidence" value="ECO:0007669"/>
    <property type="project" value="UniProtKB-SubCell"/>
</dbReference>
<feature type="chain" id="PRO_5009263875" description="Lipid A deacylase" evidence="4">
    <location>
        <begin position="24"/>
        <end position="175"/>
    </location>
</feature>
<sequence>MNKRGLLLGCTLVVSSFTPLAHAIDGITLEAGRSSESTDTYRLSAQFDFGTTLWQTQSRNVRLGGYWDAGVVRWSGLDTTSVGVSPVLRLEFGQGGAMTPFLELGVGAAYFTRSSINNGDPDLGSRFHFEDRLGAGLRFGGGSELGVRIFHYSNAGLKEPNQGIENATLYYRLPI</sequence>
<evidence type="ECO:0000256" key="2">
    <source>
        <dbReference type="PIRSR" id="PIRSR029681-1"/>
    </source>
</evidence>
<comment type="catalytic activity">
    <reaction evidence="1">
        <text>a 3-(acyloxy)acyl derivative of bacterial toxin + H2O = a 3-hydroxyacyl derivative of bacterial toxin + a fatty acid + H(+)</text>
        <dbReference type="Rhea" id="RHEA:12032"/>
        <dbReference type="ChEBI" id="CHEBI:15377"/>
        <dbReference type="ChEBI" id="CHEBI:15378"/>
        <dbReference type="ChEBI" id="CHEBI:28868"/>
        <dbReference type="ChEBI" id="CHEBI:136853"/>
        <dbReference type="ChEBI" id="CHEBI:140675"/>
        <dbReference type="EC" id="3.1.1.77"/>
    </reaction>
</comment>
<keyword evidence="1" id="KW-0998">Cell outer membrane</keyword>
<accession>A0A1H1VZF9</accession>
<dbReference type="PIRSF" id="PIRSF029681">
    <property type="entry name" value="PagL"/>
    <property type="match status" value="1"/>
</dbReference>
<protein>
    <recommendedName>
        <fullName evidence="1">Lipid A deacylase</fullName>
        <ecNumber evidence="1">3.1.1.77</ecNumber>
    </recommendedName>
    <alternativeName>
        <fullName evidence="1">LPS 3-O-deacylase</fullName>
    </alternativeName>
    <alternativeName>
        <fullName evidence="1">Outer membrane enzyme</fullName>
    </alternativeName>
</protein>
<dbReference type="Pfam" id="PF09411">
    <property type="entry name" value="PagL"/>
    <property type="match status" value="1"/>
</dbReference>
<dbReference type="InterPro" id="IPR018550">
    <property type="entry name" value="Lipid-A_deacylase-rel"/>
</dbReference>
<evidence type="ECO:0000256" key="4">
    <source>
        <dbReference type="SAM" id="SignalP"/>
    </source>
</evidence>
<reference evidence="6" key="1">
    <citation type="submission" date="2016-10" db="EMBL/GenBank/DDBJ databases">
        <authorList>
            <person name="Varghese N."/>
            <person name="Submissions S."/>
        </authorList>
    </citation>
    <scope>NUCLEOTIDE SEQUENCE [LARGE SCALE GENOMIC DNA]</scope>
    <source>
        <strain evidence="6">NRRL B-51270</strain>
    </source>
</reference>
<comment type="function">
    <text evidence="1">Has lipid A 3-O-deacylase activity. Hydrolyzes the ester bond at the 3 position of lipid A, a bioactive component of lipopolysaccharide (LPS), thereby releasing the primary fatty acyl moiety.</text>
</comment>
<dbReference type="EC" id="3.1.1.77" evidence="1"/>
<feature type="site" description="Critical for activity" evidence="3">
    <location>
        <position position="154"/>
    </location>
</feature>
<dbReference type="STRING" id="487184.SAMN05216421_2439"/>
<organism evidence="5 6">
    <name type="scientific">Halopseudomonas xinjiangensis</name>
    <dbReference type="NCBI Taxonomy" id="487184"/>
    <lineage>
        <taxon>Bacteria</taxon>
        <taxon>Pseudomonadati</taxon>
        <taxon>Pseudomonadota</taxon>
        <taxon>Gammaproteobacteria</taxon>
        <taxon>Pseudomonadales</taxon>
        <taxon>Pseudomonadaceae</taxon>
        <taxon>Halopseudomonas</taxon>
    </lineage>
</organism>
<dbReference type="Gene3D" id="2.40.160.20">
    <property type="match status" value="1"/>
</dbReference>